<organism evidence="8 9">
    <name type="scientific">Trichonephila clavata</name>
    <name type="common">Joro spider</name>
    <name type="synonym">Nephila clavata</name>
    <dbReference type="NCBI Taxonomy" id="2740835"/>
    <lineage>
        <taxon>Eukaryota</taxon>
        <taxon>Metazoa</taxon>
        <taxon>Ecdysozoa</taxon>
        <taxon>Arthropoda</taxon>
        <taxon>Chelicerata</taxon>
        <taxon>Arachnida</taxon>
        <taxon>Araneae</taxon>
        <taxon>Araneomorphae</taxon>
        <taxon>Entelegynae</taxon>
        <taxon>Araneoidea</taxon>
        <taxon>Nephilidae</taxon>
        <taxon>Trichonephila</taxon>
    </lineage>
</organism>
<feature type="domain" description="dUTPase-like" evidence="7">
    <location>
        <begin position="2"/>
        <end position="121"/>
    </location>
</feature>
<feature type="transmembrane region" description="Helical" evidence="6">
    <location>
        <begin position="146"/>
        <end position="174"/>
    </location>
</feature>
<dbReference type="NCBIfam" id="TIGR00576">
    <property type="entry name" value="dut"/>
    <property type="match status" value="1"/>
</dbReference>
<dbReference type="InterPro" id="IPR033704">
    <property type="entry name" value="dUTPase_trimeric"/>
</dbReference>
<sequence>MDLYAALNDSAVLNPLERLLVPTGIVIAIPNGFEGQIRPRSGLAVKYGITVLNSPGTIDSDYRGEVKICLINLSNQSYEIKRGDRIAQILISPVSQVIWDDREEFCTEETDRNAGGFGSSGSRSIGAAVALSSPYWVSSTCTLAPLAAFAATPLGIGVLAFVAVALVSLAMYAISKNNEISELKAPKIVVNGEAKLLVTKEVYEEMKKDNQVKDNAEEDKWYIDFSLKGENYRIAVDGQFDNDETIGNTLLLSINSLEVKNKEGKFEAIEEEWDKTLGLDKDGAKEVNTYLGSLIVEQAAKGKGKD</sequence>
<dbReference type="Gene3D" id="2.70.40.10">
    <property type="match status" value="1"/>
</dbReference>
<keyword evidence="5" id="KW-0479">Metal-binding</keyword>
<comment type="caution">
    <text evidence="8">The sequence shown here is derived from an EMBL/GenBank/DDBJ whole genome shotgun (WGS) entry which is preliminary data.</text>
</comment>
<dbReference type="PANTHER" id="PTHR11241">
    <property type="entry name" value="DEOXYURIDINE 5'-TRIPHOSPHATE NUCLEOTIDOHYDROLASE"/>
    <property type="match status" value="1"/>
</dbReference>
<keyword evidence="6" id="KW-1133">Transmembrane helix</keyword>
<proteinExistence type="inferred from homology"/>
<keyword evidence="6" id="KW-0472">Membrane</keyword>
<dbReference type="GO" id="GO:0006226">
    <property type="term" value="P:dUMP biosynthetic process"/>
    <property type="evidence" value="ECO:0007669"/>
    <property type="project" value="UniProtKB-UniRule"/>
</dbReference>
<evidence type="ECO:0000256" key="4">
    <source>
        <dbReference type="ARBA" id="ARBA00023080"/>
    </source>
</evidence>
<evidence type="ECO:0000256" key="6">
    <source>
        <dbReference type="SAM" id="Phobius"/>
    </source>
</evidence>
<dbReference type="AlphaFoldDB" id="A0A8X6HZE4"/>
<evidence type="ECO:0000313" key="9">
    <source>
        <dbReference type="Proteomes" id="UP000887116"/>
    </source>
</evidence>
<dbReference type="EC" id="3.6.1.23" evidence="5"/>
<comment type="cofactor">
    <cofactor evidence="5">
        <name>Mg(2+)</name>
        <dbReference type="ChEBI" id="CHEBI:18420"/>
    </cofactor>
</comment>
<reference evidence="8" key="1">
    <citation type="submission" date="2020-07" db="EMBL/GenBank/DDBJ databases">
        <title>Multicomponent nature underlies the extraordinary mechanical properties of spider dragline silk.</title>
        <authorList>
            <person name="Kono N."/>
            <person name="Nakamura H."/>
            <person name="Mori M."/>
            <person name="Yoshida Y."/>
            <person name="Ohtoshi R."/>
            <person name="Malay A.D."/>
            <person name="Moran D.A.P."/>
            <person name="Tomita M."/>
            <person name="Numata K."/>
            <person name="Arakawa K."/>
        </authorList>
    </citation>
    <scope>NUCLEOTIDE SEQUENCE</scope>
</reference>
<evidence type="ECO:0000256" key="5">
    <source>
        <dbReference type="RuleBase" id="RU367024"/>
    </source>
</evidence>
<keyword evidence="5" id="KW-0460">Magnesium</keyword>
<keyword evidence="3 5" id="KW-0378">Hydrolase</keyword>
<comment type="similarity">
    <text evidence="2 5">Belongs to the dUTPase family.</text>
</comment>
<dbReference type="Pfam" id="PF00692">
    <property type="entry name" value="dUTPase"/>
    <property type="match status" value="1"/>
</dbReference>
<comment type="catalytic activity">
    <reaction evidence="5">
        <text>dUTP + H2O = dUMP + diphosphate + H(+)</text>
        <dbReference type="Rhea" id="RHEA:10248"/>
        <dbReference type="ChEBI" id="CHEBI:15377"/>
        <dbReference type="ChEBI" id="CHEBI:15378"/>
        <dbReference type="ChEBI" id="CHEBI:33019"/>
        <dbReference type="ChEBI" id="CHEBI:61555"/>
        <dbReference type="ChEBI" id="CHEBI:246422"/>
        <dbReference type="EC" id="3.6.1.23"/>
    </reaction>
</comment>
<keyword evidence="4 5" id="KW-0546">Nucleotide metabolism</keyword>
<dbReference type="NCBIfam" id="NF001862">
    <property type="entry name" value="PRK00601.1"/>
    <property type="match status" value="1"/>
</dbReference>
<evidence type="ECO:0000256" key="3">
    <source>
        <dbReference type="ARBA" id="ARBA00022801"/>
    </source>
</evidence>
<protein>
    <recommendedName>
        <fullName evidence="5">Deoxyuridine 5'-triphosphate nucleotidohydrolase</fullName>
        <shortName evidence="5">dUTPase</shortName>
        <ecNumber evidence="5">3.6.1.23</ecNumber>
    </recommendedName>
    <alternativeName>
        <fullName evidence="5">dUTP pyrophosphatase</fullName>
    </alternativeName>
</protein>
<dbReference type="Proteomes" id="UP000887116">
    <property type="component" value="Unassembled WGS sequence"/>
</dbReference>
<keyword evidence="6" id="KW-0812">Transmembrane</keyword>
<evidence type="ECO:0000256" key="1">
    <source>
        <dbReference type="ARBA" id="ARBA00005142"/>
    </source>
</evidence>
<dbReference type="OrthoDB" id="6409787at2759"/>
<evidence type="ECO:0000313" key="8">
    <source>
        <dbReference type="EMBL" id="GFQ68055.1"/>
    </source>
</evidence>
<keyword evidence="9" id="KW-1185">Reference proteome</keyword>
<name>A0A8X6HZE4_TRICU</name>
<evidence type="ECO:0000259" key="7">
    <source>
        <dbReference type="Pfam" id="PF00692"/>
    </source>
</evidence>
<accession>A0A8X6HZE4</accession>
<dbReference type="CDD" id="cd07557">
    <property type="entry name" value="trimeric_dUTPase"/>
    <property type="match status" value="1"/>
</dbReference>
<dbReference type="GO" id="GO:0004170">
    <property type="term" value="F:dUTP diphosphatase activity"/>
    <property type="evidence" value="ECO:0007669"/>
    <property type="project" value="UniProtKB-UniRule"/>
</dbReference>
<dbReference type="PANTHER" id="PTHR11241:SF0">
    <property type="entry name" value="DEOXYURIDINE 5'-TRIPHOSPHATE NUCLEOTIDOHYDROLASE"/>
    <property type="match status" value="1"/>
</dbReference>
<comment type="function">
    <text evidence="5">Involved in nucleotide metabolism via production of dUMP, the immediate precursor of thymidine nucleotides, and decreases the intracellular concentration of dUTP so that uracil cannot be incorporated into DNA.</text>
</comment>
<dbReference type="SUPFAM" id="SSF51283">
    <property type="entry name" value="dUTPase-like"/>
    <property type="match status" value="1"/>
</dbReference>
<dbReference type="InterPro" id="IPR036157">
    <property type="entry name" value="dUTPase-like_sf"/>
</dbReference>
<comment type="pathway">
    <text evidence="1 5">Pyrimidine metabolism; dUMP biosynthesis; dUMP from dCTP (dUTP route): step 2/2.</text>
</comment>
<dbReference type="InterPro" id="IPR029054">
    <property type="entry name" value="dUTPase-like"/>
</dbReference>
<evidence type="ECO:0000256" key="2">
    <source>
        <dbReference type="ARBA" id="ARBA00006581"/>
    </source>
</evidence>
<dbReference type="InterPro" id="IPR008181">
    <property type="entry name" value="dUTPase"/>
</dbReference>
<gene>
    <name evidence="8" type="primary">dut</name>
    <name evidence="8" type="ORF">TNCT_232741</name>
</gene>
<dbReference type="GO" id="GO:0000287">
    <property type="term" value="F:magnesium ion binding"/>
    <property type="evidence" value="ECO:0007669"/>
    <property type="project" value="UniProtKB-UniRule"/>
</dbReference>
<dbReference type="EMBL" id="BMAO01010569">
    <property type="protein sequence ID" value="GFQ68055.1"/>
    <property type="molecule type" value="Genomic_DNA"/>
</dbReference>
<dbReference type="GO" id="GO:0046081">
    <property type="term" value="P:dUTP catabolic process"/>
    <property type="evidence" value="ECO:0007669"/>
    <property type="project" value="UniProtKB-UniRule"/>
</dbReference>